<accession>A0ABP6VKW4</accession>
<dbReference type="EMBL" id="BAABAA010000001">
    <property type="protein sequence ID" value="GAA3537548.1"/>
    <property type="molecule type" value="Genomic_DNA"/>
</dbReference>
<keyword evidence="2" id="KW-1185">Reference proteome</keyword>
<comment type="caution">
    <text evidence="1">The sequence shown here is derived from an EMBL/GenBank/DDBJ whole genome shotgun (WGS) entry which is preliminary data.</text>
</comment>
<gene>
    <name evidence="1" type="ORF">GCM10022235_01230</name>
</gene>
<organism evidence="1 2">
    <name type="scientific">Kribbella ginsengisoli</name>
    <dbReference type="NCBI Taxonomy" id="363865"/>
    <lineage>
        <taxon>Bacteria</taxon>
        <taxon>Bacillati</taxon>
        <taxon>Actinomycetota</taxon>
        <taxon>Actinomycetes</taxon>
        <taxon>Propionibacteriales</taxon>
        <taxon>Kribbellaceae</taxon>
        <taxon>Kribbella</taxon>
    </lineage>
</organism>
<reference evidence="2" key="1">
    <citation type="journal article" date="2019" name="Int. J. Syst. Evol. Microbiol.">
        <title>The Global Catalogue of Microorganisms (GCM) 10K type strain sequencing project: providing services to taxonomists for standard genome sequencing and annotation.</title>
        <authorList>
            <consortium name="The Broad Institute Genomics Platform"/>
            <consortium name="The Broad Institute Genome Sequencing Center for Infectious Disease"/>
            <person name="Wu L."/>
            <person name="Ma J."/>
        </authorList>
    </citation>
    <scope>NUCLEOTIDE SEQUENCE [LARGE SCALE GENOMIC DNA]</scope>
    <source>
        <strain evidence="2">JCM 16928</strain>
    </source>
</reference>
<name>A0ABP6VKW4_9ACTN</name>
<sequence>MRATYEDLLRAARRAAVQAHQVQHTDNGELLSGWQAVLIATRSHLGWLRCDIDLTGDAVALNNLDPSKGLMPVAWALGAGADLLATQDAYNAAALDNYHDLFAARAEVADVARIAGRTVLRDLGMPKRSKEYRHVLKAVAQLGEIVTRGRGASGLGDLRNLATNRPQYGTDKLSQLAWMAVRWERAHLDIDAHTLLTRDLRSGTSQLRTICGYAWHLTDCIASVAENAGLDAQQRLDLARLREALRAFDTAAARVARSWQRRLSDIGGQSGTPGEVAFLDLKSTFDVFLRADGDLLAPKDLIPDHRQAIAALDALDEMVDSASRIARFQQAAVDDLIRSGHLFLPVRDIASMELPHYSRRVARPAVASRWMRTSVAMYFTELTSTLAQSAAHLAIAADVARRLSGTSHHSRPFGDRSPRLHPPPLLVSKALVAESTGLPDLGQEPDPPGR</sequence>
<dbReference type="RefSeq" id="WP_344836149.1">
    <property type="nucleotide sequence ID" value="NZ_BAABAA010000001.1"/>
</dbReference>
<evidence type="ECO:0008006" key="3">
    <source>
        <dbReference type="Google" id="ProtNLM"/>
    </source>
</evidence>
<evidence type="ECO:0000313" key="1">
    <source>
        <dbReference type="EMBL" id="GAA3537548.1"/>
    </source>
</evidence>
<evidence type="ECO:0000313" key="2">
    <source>
        <dbReference type="Proteomes" id="UP001501222"/>
    </source>
</evidence>
<protein>
    <recommendedName>
        <fullName evidence="3">DUF2786 domain-containing protein</fullName>
    </recommendedName>
</protein>
<dbReference type="Proteomes" id="UP001501222">
    <property type="component" value="Unassembled WGS sequence"/>
</dbReference>
<proteinExistence type="predicted"/>